<protein>
    <submittedName>
        <fullName evidence="2">Class I SAM-dependent methyltransferase</fullName>
    </submittedName>
</protein>
<dbReference type="GO" id="GO:0008168">
    <property type="term" value="F:methyltransferase activity"/>
    <property type="evidence" value="ECO:0007669"/>
    <property type="project" value="UniProtKB-KW"/>
</dbReference>
<sequence length="297" mass="34809">MLTSNTYTKDFKYFKEKYDESMECMFAAVSDLYAEYWNGFFHFALFKDEHESWESAFLNTHNKYLEALRTSDARNILDLACGRGDFTNVLAENTSGEVLGIDISRSQLSHTHRFKRPNLRFKHYDIMKVDELGEMFDAVMLMDADCYLPDKQLAVEKISKVIKSGARFLLLGWCKQSGLNQIQEELVLYPFMKYWAIPSLETPDNYKKYFEQNNFNIIEITDLNDQVKRNWEFGYESALGGVRTLSRKDLPRLIWKGMKLGSDGIRLIKEQFPAAIYIKVGYDVGFLRYVYFLVEKK</sequence>
<dbReference type="InterPro" id="IPR050447">
    <property type="entry name" value="Erg6_SMT_methyltransf"/>
</dbReference>
<evidence type="ECO:0000259" key="1">
    <source>
        <dbReference type="Pfam" id="PF13847"/>
    </source>
</evidence>
<dbReference type="Proteomes" id="UP001197609">
    <property type="component" value="Unassembled WGS sequence"/>
</dbReference>
<proteinExistence type="predicted"/>
<dbReference type="InterPro" id="IPR029063">
    <property type="entry name" value="SAM-dependent_MTases_sf"/>
</dbReference>
<dbReference type="Pfam" id="PF13847">
    <property type="entry name" value="Methyltransf_31"/>
    <property type="match status" value="1"/>
</dbReference>
<evidence type="ECO:0000313" key="3">
    <source>
        <dbReference type="Proteomes" id="UP001197609"/>
    </source>
</evidence>
<reference evidence="2 3" key="1">
    <citation type="journal article" date="2021" name="bioRxiv">
        <title>Unraveling nitrogen, sulfur and carbon metabolic pathways and microbial community transcriptional responses to substrate deprivation and toxicity stresses in a bioreactor mimicking anoxic brackish coastal sediment conditions.</title>
        <authorList>
            <person name="Martins P.D."/>
            <person name="Echeveste M.J."/>
            <person name="Arshad A."/>
            <person name="Kurth J."/>
            <person name="Ouboter H."/>
            <person name="Jetten M.S.M."/>
            <person name="Welte C.U."/>
        </authorList>
    </citation>
    <scope>NUCLEOTIDE SEQUENCE [LARGE SCALE GENOMIC DNA]</scope>
    <source>
        <strain evidence="2">MAG_38</strain>
    </source>
</reference>
<dbReference type="PANTHER" id="PTHR44068:SF11">
    <property type="entry name" value="GERANYL DIPHOSPHATE 2-C-METHYLTRANSFERASE"/>
    <property type="match status" value="1"/>
</dbReference>
<name>A0AAJ1EIM9_9BACT</name>
<keyword evidence="2" id="KW-0808">Transferase</keyword>
<evidence type="ECO:0000313" key="2">
    <source>
        <dbReference type="EMBL" id="MBZ0158730.1"/>
    </source>
</evidence>
<dbReference type="InterPro" id="IPR025714">
    <property type="entry name" value="Methyltranfer_dom"/>
</dbReference>
<organism evidence="2 3">
    <name type="scientific">Candidatus Methylomirabilis tolerans</name>
    <dbReference type="NCBI Taxonomy" id="3123416"/>
    <lineage>
        <taxon>Bacteria</taxon>
        <taxon>Candidatus Methylomirabilota</taxon>
        <taxon>Candidatus Methylomirabilia</taxon>
        <taxon>Candidatus Methylomirabilales</taxon>
        <taxon>Candidatus Methylomirabilaceae</taxon>
        <taxon>Candidatus Methylomirabilis</taxon>
    </lineage>
</organism>
<dbReference type="Gene3D" id="3.40.50.150">
    <property type="entry name" value="Vaccinia Virus protein VP39"/>
    <property type="match status" value="1"/>
</dbReference>
<dbReference type="SUPFAM" id="SSF53335">
    <property type="entry name" value="S-adenosyl-L-methionine-dependent methyltransferases"/>
    <property type="match status" value="1"/>
</dbReference>
<dbReference type="EMBL" id="JAIOIU010000015">
    <property type="protein sequence ID" value="MBZ0158730.1"/>
    <property type="molecule type" value="Genomic_DNA"/>
</dbReference>
<comment type="caution">
    <text evidence="2">The sequence shown here is derived from an EMBL/GenBank/DDBJ whole genome shotgun (WGS) entry which is preliminary data.</text>
</comment>
<dbReference type="GO" id="GO:0032259">
    <property type="term" value="P:methylation"/>
    <property type="evidence" value="ECO:0007669"/>
    <property type="project" value="UniProtKB-KW"/>
</dbReference>
<gene>
    <name evidence="2" type="ORF">K8G79_01040</name>
</gene>
<dbReference type="PANTHER" id="PTHR44068">
    <property type="entry name" value="ZGC:194242"/>
    <property type="match status" value="1"/>
</dbReference>
<feature type="domain" description="Methyltransferase" evidence="1">
    <location>
        <begin position="72"/>
        <end position="213"/>
    </location>
</feature>
<dbReference type="AlphaFoldDB" id="A0AAJ1EIM9"/>
<keyword evidence="2" id="KW-0489">Methyltransferase</keyword>
<accession>A0AAJ1EIM9</accession>
<dbReference type="CDD" id="cd02440">
    <property type="entry name" value="AdoMet_MTases"/>
    <property type="match status" value="1"/>
</dbReference>